<keyword evidence="2" id="KW-1185">Reference proteome</keyword>
<gene>
    <name evidence="1" type="ORF">SMTD_LOCUS14217</name>
</gene>
<sequence>MTVRKINSRKATGPDNIPAEVLKSDTEATAKMLNILFEKIWEETDWKEGYFIKIPKKGDLSKCEN</sequence>
<proteinExistence type="predicted"/>
<evidence type="ECO:0000313" key="2">
    <source>
        <dbReference type="Proteomes" id="UP000269396"/>
    </source>
</evidence>
<dbReference type="Proteomes" id="UP000269396">
    <property type="component" value="Unassembled WGS sequence"/>
</dbReference>
<dbReference type="EMBL" id="UZAL01034393">
    <property type="protein sequence ID" value="VDP65236.1"/>
    <property type="molecule type" value="Genomic_DNA"/>
</dbReference>
<protein>
    <submittedName>
        <fullName evidence="1">Uncharacterized protein</fullName>
    </submittedName>
</protein>
<accession>A0A183PIN1</accession>
<evidence type="ECO:0000313" key="1">
    <source>
        <dbReference type="EMBL" id="VDP65236.1"/>
    </source>
</evidence>
<name>A0A183PIN1_9TREM</name>
<reference evidence="1 2" key="1">
    <citation type="submission" date="2018-11" db="EMBL/GenBank/DDBJ databases">
        <authorList>
            <consortium name="Pathogen Informatics"/>
        </authorList>
    </citation>
    <scope>NUCLEOTIDE SEQUENCE [LARGE SCALE GENOMIC DNA]</scope>
    <source>
        <strain>Denwood</strain>
        <strain evidence="2">Zambia</strain>
    </source>
</reference>
<dbReference type="AlphaFoldDB" id="A0A183PIN1"/>
<organism evidence="1 2">
    <name type="scientific">Schistosoma mattheei</name>
    <dbReference type="NCBI Taxonomy" id="31246"/>
    <lineage>
        <taxon>Eukaryota</taxon>
        <taxon>Metazoa</taxon>
        <taxon>Spiralia</taxon>
        <taxon>Lophotrochozoa</taxon>
        <taxon>Platyhelminthes</taxon>
        <taxon>Trematoda</taxon>
        <taxon>Digenea</taxon>
        <taxon>Strigeidida</taxon>
        <taxon>Schistosomatoidea</taxon>
        <taxon>Schistosomatidae</taxon>
        <taxon>Schistosoma</taxon>
    </lineage>
</organism>